<keyword evidence="4" id="KW-1185">Reference proteome</keyword>
<sequence length="539" mass="59941">MGENQLENQEAAVPAAGAAQMPRKLSPIYRRVRRDVLGAPPILSQAYLDELKLSGVIFGGGELEGRYRVEAARPGDRVCYLNLDHPHRPELALGERGDVHRQRFLNRASVAPSQLHPNAWSAIRCFELVTDSLKLPQDPEVFLYLFTLFSPNTEGKTKKGYMSVRPGKYRKIFGLYEDSFHDFKGHFFKIFPISKHRPFWLSLEGQGRFPPYWSLDGGMDYVPVTYKTLNADQKDTADILVKLFFERNLKPKTVLSNPSEAREAIVDMAGKEVTLERLRRLIRPGSSQTVPAPISASGNIAFPEGGGSSNVGGAEGPIHEVSSPVLGETLPSSPSSPQVQLGKRPAGDATAEPKRPRFSEGTNREFCSMDRSFDASGFIASNLLGPRAQWEGRCVKLNGDLKALNLQRIEAKKEKLVAEHARVKAEGDLKSLSRKLEALEREKIQEAERRKDREAELEGEIQELRKSVSEEKARADKAEASLAESERGREELVRIAKDSVVATERALKHQVSLLLPEFDVSQLGAFKVIVDGKIVDLPE</sequence>
<accession>A0ABU6S5R7</accession>
<dbReference type="Proteomes" id="UP001341840">
    <property type="component" value="Unassembled WGS sequence"/>
</dbReference>
<gene>
    <name evidence="3" type="ORF">PIB30_008964</name>
</gene>
<proteinExistence type="predicted"/>
<feature type="region of interest" description="Disordered" evidence="2">
    <location>
        <begin position="286"/>
        <end position="362"/>
    </location>
</feature>
<feature type="compositionally biased region" description="Gly residues" evidence="2">
    <location>
        <begin position="304"/>
        <end position="315"/>
    </location>
</feature>
<organism evidence="3 4">
    <name type="scientific">Stylosanthes scabra</name>
    <dbReference type="NCBI Taxonomy" id="79078"/>
    <lineage>
        <taxon>Eukaryota</taxon>
        <taxon>Viridiplantae</taxon>
        <taxon>Streptophyta</taxon>
        <taxon>Embryophyta</taxon>
        <taxon>Tracheophyta</taxon>
        <taxon>Spermatophyta</taxon>
        <taxon>Magnoliopsida</taxon>
        <taxon>eudicotyledons</taxon>
        <taxon>Gunneridae</taxon>
        <taxon>Pentapetalae</taxon>
        <taxon>rosids</taxon>
        <taxon>fabids</taxon>
        <taxon>Fabales</taxon>
        <taxon>Fabaceae</taxon>
        <taxon>Papilionoideae</taxon>
        <taxon>50 kb inversion clade</taxon>
        <taxon>dalbergioids sensu lato</taxon>
        <taxon>Dalbergieae</taxon>
        <taxon>Pterocarpus clade</taxon>
        <taxon>Stylosanthes</taxon>
    </lineage>
</organism>
<comment type="caution">
    <text evidence="3">The sequence shown here is derived from an EMBL/GenBank/DDBJ whole genome shotgun (WGS) entry which is preliminary data.</text>
</comment>
<dbReference type="EMBL" id="JASCZI010060436">
    <property type="protein sequence ID" value="MED6131375.1"/>
    <property type="molecule type" value="Genomic_DNA"/>
</dbReference>
<keyword evidence="1" id="KW-0175">Coiled coil</keyword>
<name>A0ABU6S5R7_9FABA</name>
<evidence type="ECO:0000313" key="3">
    <source>
        <dbReference type="EMBL" id="MED6131375.1"/>
    </source>
</evidence>
<evidence type="ECO:0000313" key="4">
    <source>
        <dbReference type="Proteomes" id="UP001341840"/>
    </source>
</evidence>
<evidence type="ECO:0000256" key="1">
    <source>
        <dbReference type="SAM" id="Coils"/>
    </source>
</evidence>
<evidence type="ECO:0000256" key="2">
    <source>
        <dbReference type="SAM" id="MobiDB-lite"/>
    </source>
</evidence>
<reference evidence="3 4" key="1">
    <citation type="journal article" date="2023" name="Plants (Basel)">
        <title>Bridging the Gap: Combining Genomics and Transcriptomics Approaches to Understand Stylosanthes scabra, an Orphan Legume from the Brazilian Caatinga.</title>
        <authorList>
            <person name="Ferreira-Neto J.R.C."/>
            <person name="da Silva M.D."/>
            <person name="Binneck E."/>
            <person name="de Melo N.F."/>
            <person name="da Silva R.H."/>
            <person name="de Melo A.L.T.M."/>
            <person name="Pandolfi V."/>
            <person name="Bustamante F.O."/>
            <person name="Brasileiro-Vidal A.C."/>
            <person name="Benko-Iseppon A.M."/>
        </authorList>
    </citation>
    <scope>NUCLEOTIDE SEQUENCE [LARGE SCALE GENOMIC DNA]</scope>
    <source>
        <tissue evidence="3">Leaves</tissue>
    </source>
</reference>
<protein>
    <submittedName>
        <fullName evidence="3">Uncharacterized protein</fullName>
    </submittedName>
</protein>
<feature type="coiled-coil region" evidence="1">
    <location>
        <begin position="394"/>
        <end position="488"/>
    </location>
</feature>